<name>A0A4R5E3D7_9ACTN</name>
<organism evidence="1 2">
    <name type="scientific">Nonomuraea mesophila</name>
    <dbReference type="NCBI Taxonomy" id="2530382"/>
    <lineage>
        <taxon>Bacteria</taxon>
        <taxon>Bacillati</taxon>
        <taxon>Actinomycetota</taxon>
        <taxon>Actinomycetes</taxon>
        <taxon>Streptosporangiales</taxon>
        <taxon>Streptosporangiaceae</taxon>
        <taxon>Nonomuraea</taxon>
    </lineage>
</organism>
<dbReference type="Pfam" id="PF06013">
    <property type="entry name" value="WXG100"/>
    <property type="match status" value="1"/>
</dbReference>
<reference evidence="1 2" key="1">
    <citation type="submission" date="2019-03" db="EMBL/GenBank/DDBJ databases">
        <title>Draft genome sequences of novel Actinobacteria.</title>
        <authorList>
            <person name="Sahin N."/>
            <person name="Ay H."/>
            <person name="Saygin H."/>
        </authorList>
    </citation>
    <scope>NUCLEOTIDE SEQUENCE [LARGE SCALE GENOMIC DNA]</scope>
    <source>
        <strain evidence="1 2">6K102</strain>
    </source>
</reference>
<keyword evidence="2" id="KW-1185">Reference proteome</keyword>
<gene>
    <name evidence="1" type="ORF">E1295_46050</name>
</gene>
<accession>A0A4R5E3D7</accession>
<proteinExistence type="predicted"/>
<dbReference type="Gene3D" id="1.10.287.1060">
    <property type="entry name" value="ESAT-6-like"/>
    <property type="match status" value="1"/>
</dbReference>
<evidence type="ECO:0000313" key="2">
    <source>
        <dbReference type="Proteomes" id="UP000295136"/>
    </source>
</evidence>
<dbReference type="InterPro" id="IPR036689">
    <property type="entry name" value="ESAT-6-like_sf"/>
</dbReference>
<comment type="caution">
    <text evidence="1">The sequence shown here is derived from an EMBL/GenBank/DDBJ whole genome shotgun (WGS) entry which is preliminary data.</text>
</comment>
<dbReference type="InterPro" id="IPR010310">
    <property type="entry name" value="T7SS_ESAT-6-like"/>
</dbReference>
<evidence type="ECO:0000313" key="1">
    <source>
        <dbReference type="EMBL" id="TDE22876.1"/>
    </source>
</evidence>
<dbReference type="SUPFAM" id="SSF140453">
    <property type="entry name" value="EsxAB dimer-like"/>
    <property type="match status" value="1"/>
</dbReference>
<dbReference type="AlphaFoldDB" id="A0A4R5E3D7"/>
<sequence length="97" mass="10798">MTIPSQGQLYRQATDKEALATTLTRYAEELDRVFAGTLARPQDAHAFWKGPAADRFATQAAQLRREVGSLIENCRSTAQRLRNQAQLLRNEAAQLPG</sequence>
<protein>
    <recommendedName>
        <fullName evidence="3">WXG100 family type VII secretion target</fullName>
    </recommendedName>
</protein>
<dbReference type="EMBL" id="SMLD01000275">
    <property type="protein sequence ID" value="TDE22876.1"/>
    <property type="molecule type" value="Genomic_DNA"/>
</dbReference>
<dbReference type="Proteomes" id="UP000295136">
    <property type="component" value="Unassembled WGS sequence"/>
</dbReference>
<dbReference type="RefSeq" id="WP_132641414.1">
    <property type="nucleotide sequence ID" value="NZ_SMLD01000275.1"/>
</dbReference>
<evidence type="ECO:0008006" key="3">
    <source>
        <dbReference type="Google" id="ProtNLM"/>
    </source>
</evidence>